<proteinExistence type="predicted"/>
<evidence type="ECO:0000313" key="2">
    <source>
        <dbReference type="Proteomes" id="UP000679179"/>
    </source>
</evidence>
<protein>
    <submittedName>
        <fullName evidence="1">Uncharacterized protein</fullName>
    </submittedName>
</protein>
<organism evidence="1 2">
    <name type="scientific">Clostridium polyendosporum</name>
    <dbReference type="NCBI Taxonomy" id="69208"/>
    <lineage>
        <taxon>Bacteria</taxon>
        <taxon>Bacillati</taxon>
        <taxon>Bacillota</taxon>
        <taxon>Clostridia</taxon>
        <taxon>Eubacteriales</taxon>
        <taxon>Clostridiaceae</taxon>
        <taxon>Clostridium</taxon>
    </lineage>
</organism>
<keyword evidence="2" id="KW-1185">Reference proteome</keyword>
<reference evidence="1" key="1">
    <citation type="submission" date="2021-03" db="EMBL/GenBank/DDBJ databases">
        <title>Taxonomic study of Clostridium polyendosporum from meadow-gley soil under rice.</title>
        <authorList>
            <person name="Kobayashi H."/>
            <person name="Tanizawa Y."/>
            <person name="Yagura M."/>
        </authorList>
    </citation>
    <scope>NUCLEOTIDE SEQUENCE</scope>
    <source>
        <strain evidence="1">JCM 30710</strain>
    </source>
</reference>
<evidence type="ECO:0000313" key="1">
    <source>
        <dbReference type="EMBL" id="GIM30559.1"/>
    </source>
</evidence>
<dbReference type="Proteomes" id="UP000679179">
    <property type="component" value="Unassembled WGS sequence"/>
</dbReference>
<sequence length="43" mass="4774">MVLVKVKIEVSDLNSLALNLIEINVENAIIHVKIHVLIKKVVA</sequence>
<dbReference type="EMBL" id="BOPZ01000043">
    <property type="protein sequence ID" value="GIM30559.1"/>
    <property type="molecule type" value="Genomic_DNA"/>
</dbReference>
<name>A0A919S318_9CLOT</name>
<gene>
    <name evidence="1" type="ORF">CPJCM30710_32250</name>
</gene>
<dbReference type="AlphaFoldDB" id="A0A919S318"/>
<accession>A0A919S318</accession>
<comment type="caution">
    <text evidence="1">The sequence shown here is derived from an EMBL/GenBank/DDBJ whole genome shotgun (WGS) entry which is preliminary data.</text>
</comment>